<dbReference type="Pfam" id="PF02875">
    <property type="entry name" value="Mur_ligase_C"/>
    <property type="match status" value="1"/>
</dbReference>
<evidence type="ECO:0000259" key="12">
    <source>
        <dbReference type="Pfam" id="PF01225"/>
    </source>
</evidence>
<dbReference type="InterPro" id="IPR005863">
    <property type="entry name" value="UDP-N-AcMur_synth"/>
</dbReference>
<dbReference type="InterPro" id="IPR004101">
    <property type="entry name" value="Mur_ligase_C"/>
</dbReference>
<dbReference type="SUPFAM" id="SSF53623">
    <property type="entry name" value="MurD-like peptide ligases, catalytic domain"/>
    <property type="match status" value="1"/>
</dbReference>
<evidence type="ECO:0000256" key="10">
    <source>
        <dbReference type="HAMAP-Rule" id="MF_02019"/>
    </source>
</evidence>
<evidence type="ECO:0000256" key="5">
    <source>
        <dbReference type="ARBA" id="ARBA00022840"/>
    </source>
</evidence>
<dbReference type="PANTHER" id="PTHR43024:SF1">
    <property type="entry name" value="UDP-N-ACETYLMURAMOYL-TRIPEPTIDE--D-ALANYL-D-ALANINE LIGASE"/>
    <property type="match status" value="1"/>
</dbReference>
<dbReference type="GO" id="GO:0047480">
    <property type="term" value="F:UDP-N-acetylmuramoyl-tripeptide-D-alanyl-D-alanine ligase activity"/>
    <property type="evidence" value="ECO:0007669"/>
    <property type="project" value="UniProtKB-UniRule"/>
</dbReference>
<feature type="domain" description="Mur ligase C-terminal" evidence="13">
    <location>
        <begin position="321"/>
        <end position="445"/>
    </location>
</feature>
<feature type="domain" description="Mur ligase central" evidence="14">
    <location>
        <begin position="124"/>
        <end position="260"/>
    </location>
</feature>
<keyword evidence="2 10" id="KW-0436">Ligase</keyword>
<dbReference type="Pfam" id="PF01225">
    <property type="entry name" value="Mur_ligase"/>
    <property type="match status" value="1"/>
</dbReference>
<keyword evidence="5 10" id="KW-0067">ATP-binding</keyword>
<dbReference type="InterPro" id="IPR000713">
    <property type="entry name" value="Mur_ligase_N"/>
</dbReference>
<evidence type="ECO:0000256" key="8">
    <source>
        <dbReference type="ARBA" id="ARBA00023306"/>
    </source>
</evidence>
<protein>
    <recommendedName>
        <fullName evidence="10 11">UDP-N-acetylmuramoyl-tripeptide--D-alanyl-D-alanine ligase</fullName>
        <ecNumber evidence="10 11">6.3.2.10</ecNumber>
    </recommendedName>
    <alternativeName>
        <fullName evidence="10">D-alanyl-D-alanine-adding enzyme</fullName>
    </alternativeName>
</protein>
<dbReference type="AlphaFoldDB" id="G8QXE3"/>
<dbReference type="HOGENOM" id="CLU_031507_4_0_12"/>
<keyword evidence="8 10" id="KW-0131">Cell cycle</keyword>
<evidence type="ECO:0000256" key="3">
    <source>
        <dbReference type="ARBA" id="ARBA00022618"/>
    </source>
</evidence>
<evidence type="ECO:0000256" key="7">
    <source>
        <dbReference type="ARBA" id="ARBA00022984"/>
    </source>
</evidence>
<evidence type="ECO:0000259" key="14">
    <source>
        <dbReference type="Pfam" id="PF08245"/>
    </source>
</evidence>
<dbReference type="InterPro" id="IPR036565">
    <property type="entry name" value="Mur-like_cat_sf"/>
</dbReference>
<dbReference type="STRING" id="158190.SpiGrapes_0595"/>
<dbReference type="GO" id="GO:0071555">
    <property type="term" value="P:cell wall organization"/>
    <property type="evidence" value="ECO:0007669"/>
    <property type="project" value="UniProtKB-KW"/>
</dbReference>
<dbReference type="EMBL" id="CP003155">
    <property type="protein sequence ID" value="AEV28444.1"/>
    <property type="molecule type" value="Genomic_DNA"/>
</dbReference>
<evidence type="ECO:0000256" key="2">
    <source>
        <dbReference type="ARBA" id="ARBA00022598"/>
    </source>
</evidence>
<keyword evidence="1 10" id="KW-0963">Cytoplasm</keyword>
<dbReference type="GO" id="GO:0005524">
    <property type="term" value="F:ATP binding"/>
    <property type="evidence" value="ECO:0007669"/>
    <property type="project" value="UniProtKB-UniRule"/>
</dbReference>
<gene>
    <name evidence="10" type="primary">murF</name>
    <name evidence="15" type="ordered locus">SpiGrapes_0595</name>
</gene>
<dbReference type="GO" id="GO:0008766">
    <property type="term" value="F:UDP-N-acetylmuramoylalanyl-D-glutamyl-2,6-diaminopimelate-D-alanyl-D-alanine ligase activity"/>
    <property type="evidence" value="ECO:0007669"/>
    <property type="project" value="RHEA"/>
</dbReference>
<evidence type="ECO:0000256" key="1">
    <source>
        <dbReference type="ARBA" id="ARBA00022490"/>
    </source>
</evidence>
<keyword evidence="3 10" id="KW-0132">Cell division</keyword>
<dbReference type="GO" id="GO:0009252">
    <property type="term" value="P:peptidoglycan biosynthetic process"/>
    <property type="evidence" value="ECO:0007669"/>
    <property type="project" value="UniProtKB-UniRule"/>
</dbReference>
<dbReference type="GO" id="GO:0051301">
    <property type="term" value="P:cell division"/>
    <property type="evidence" value="ECO:0007669"/>
    <property type="project" value="UniProtKB-KW"/>
</dbReference>
<evidence type="ECO:0000313" key="16">
    <source>
        <dbReference type="Proteomes" id="UP000005632"/>
    </source>
</evidence>
<reference evidence="15 16" key="1">
    <citation type="submission" date="2011-11" db="EMBL/GenBank/DDBJ databases">
        <title>Complete sequence of Spirochaeta sp. grapes.</title>
        <authorList>
            <consortium name="US DOE Joint Genome Institute"/>
            <person name="Lucas S."/>
            <person name="Han J."/>
            <person name="Lapidus A."/>
            <person name="Cheng J.-F."/>
            <person name="Goodwin L."/>
            <person name="Pitluck S."/>
            <person name="Peters L."/>
            <person name="Ovchinnikova G."/>
            <person name="Munk A.C."/>
            <person name="Detter J.C."/>
            <person name="Han C."/>
            <person name="Tapia R."/>
            <person name="Land M."/>
            <person name="Hauser L."/>
            <person name="Kyrpides N."/>
            <person name="Ivanova N."/>
            <person name="Pagani I."/>
            <person name="Ritalahtilisa K."/>
            <person name="Loeffler F."/>
            <person name="Woyke T."/>
        </authorList>
    </citation>
    <scope>NUCLEOTIDE SEQUENCE [LARGE SCALE GENOMIC DNA]</scope>
    <source>
        <strain evidence="16">ATCC BAA-1885 / DSM 22778 / Grapes</strain>
    </source>
</reference>
<dbReference type="SUPFAM" id="SSF53244">
    <property type="entry name" value="MurD-like peptide ligases, peptide-binding domain"/>
    <property type="match status" value="1"/>
</dbReference>
<dbReference type="UniPathway" id="UPA00219"/>
<evidence type="ECO:0000256" key="9">
    <source>
        <dbReference type="ARBA" id="ARBA00023316"/>
    </source>
</evidence>
<dbReference type="GO" id="GO:0008360">
    <property type="term" value="P:regulation of cell shape"/>
    <property type="evidence" value="ECO:0007669"/>
    <property type="project" value="UniProtKB-KW"/>
</dbReference>
<keyword evidence="6 10" id="KW-0133">Cell shape</keyword>
<dbReference type="Gene3D" id="3.90.190.20">
    <property type="entry name" value="Mur ligase, C-terminal domain"/>
    <property type="match status" value="1"/>
</dbReference>
<evidence type="ECO:0000259" key="13">
    <source>
        <dbReference type="Pfam" id="PF02875"/>
    </source>
</evidence>
<evidence type="ECO:0000256" key="6">
    <source>
        <dbReference type="ARBA" id="ARBA00022960"/>
    </source>
</evidence>
<dbReference type="Pfam" id="PF08245">
    <property type="entry name" value="Mur_ligase_M"/>
    <property type="match status" value="1"/>
</dbReference>
<dbReference type="RefSeq" id="WP_014269293.1">
    <property type="nucleotide sequence ID" value="NC_016633.1"/>
</dbReference>
<comment type="subcellular location">
    <subcellularLocation>
        <location evidence="10 11">Cytoplasm</location>
    </subcellularLocation>
</comment>
<feature type="binding site" evidence="10">
    <location>
        <begin position="126"/>
        <end position="132"/>
    </location>
    <ligand>
        <name>ATP</name>
        <dbReference type="ChEBI" id="CHEBI:30616"/>
    </ligand>
</feature>
<dbReference type="GO" id="GO:0005737">
    <property type="term" value="C:cytoplasm"/>
    <property type="evidence" value="ECO:0007669"/>
    <property type="project" value="UniProtKB-SubCell"/>
</dbReference>
<keyword evidence="4 10" id="KW-0547">Nucleotide-binding</keyword>
<dbReference type="PANTHER" id="PTHR43024">
    <property type="entry name" value="UDP-N-ACETYLMURAMOYL-TRIPEPTIDE--D-ALANYL-D-ALANINE LIGASE"/>
    <property type="match status" value="1"/>
</dbReference>
<comment type="similarity">
    <text evidence="10">Belongs to the MurCDEF family. MurF subfamily.</text>
</comment>
<accession>G8QXE3</accession>
<dbReference type="InterPro" id="IPR051046">
    <property type="entry name" value="MurCDEF_CellWall_CoF430Synth"/>
</dbReference>
<dbReference type="InterPro" id="IPR036615">
    <property type="entry name" value="Mur_ligase_C_dom_sf"/>
</dbReference>
<keyword evidence="16" id="KW-1185">Reference proteome</keyword>
<name>G8QXE3_SPHPG</name>
<comment type="pathway">
    <text evidence="10 11">Cell wall biogenesis; peptidoglycan biosynthesis.</text>
</comment>
<dbReference type="KEGG" id="sgp:SpiGrapes_0595"/>
<keyword evidence="7 10" id="KW-0573">Peptidoglycan synthesis</keyword>
<dbReference type="Proteomes" id="UP000005632">
    <property type="component" value="Chromosome"/>
</dbReference>
<sequence>MEQRNGFSTQHYRVGQVASLCGGTLVKNGALDAEDVQFDSRLCSRGTVFFALPGEKEDGFSFIGDAASKGCSAVIVSLANANEAKQRLSSSPCAVIAVANPLRSLQLLAKNYISQFPRVSYVGITGSCGKTTTKEALAAITTIMGPTVKTPGNFNSEIGLPLSLLQVNKDTEYGIFEMGIDHVGEMDRMVDMVKPDFALLTNIGISHLEKFGTQETIADEKGKIFHPDLKEGFLNKSCRYCSFLEKKAPRKMRYFGYEDLSFTDLGLDGWAIHYEGQTFFVKCVGKHLLLDIIGAIKVAKSLGANPSQIAQGLEGFVSMKGRSSIINGDVTIIEDYYNASLDSTNSILDYLQSLQWKGYKKAVLGPMKELGTKSVQAHSLIARHLMKTHLDSTFLYGSEMKGAYDLLKKSGYGRGVFFTDDFSELENRVAKDTRSGDLYLVKASRSVAMERIIPSIRDGR</sequence>
<feature type="domain" description="Mur ligase N-terminal catalytic" evidence="12">
    <location>
        <begin position="36"/>
        <end position="110"/>
    </location>
</feature>
<dbReference type="eggNOG" id="COG0770">
    <property type="taxonomic scope" value="Bacteria"/>
</dbReference>
<comment type="function">
    <text evidence="10 11">Involved in cell wall formation. Catalyzes the final step in the synthesis of UDP-N-acetylmuramoyl-pentapeptide, the precursor of murein.</text>
</comment>
<dbReference type="SUPFAM" id="SSF63418">
    <property type="entry name" value="MurE/MurF N-terminal domain"/>
    <property type="match status" value="1"/>
</dbReference>
<organism evidence="15 16">
    <name type="scientific">Sphaerochaeta pleomorpha (strain ATCC BAA-1885 / DSM 22778 / Grapes)</name>
    <dbReference type="NCBI Taxonomy" id="158190"/>
    <lineage>
        <taxon>Bacteria</taxon>
        <taxon>Pseudomonadati</taxon>
        <taxon>Spirochaetota</taxon>
        <taxon>Spirochaetia</taxon>
        <taxon>Spirochaetales</taxon>
        <taxon>Sphaerochaetaceae</taxon>
        <taxon>Sphaerochaeta</taxon>
    </lineage>
</organism>
<dbReference type="HAMAP" id="MF_02019">
    <property type="entry name" value="MurF"/>
    <property type="match status" value="1"/>
</dbReference>
<dbReference type="OrthoDB" id="9801978at2"/>
<dbReference type="InterPro" id="IPR035911">
    <property type="entry name" value="MurE/MurF_N"/>
</dbReference>
<proteinExistence type="inferred from homology"/>
<evidence type="ECO:0000256" key="4">
    <source>
        <dbReference type="ARBA" id="ARBA00022741"/>
    </source>
</evidence>
<keyword evidence="9 10" id="KW-0961">Cell wall biogenesis/degradation</keyword>
<dbReference type="Gene3D" id="3.40.1190.10">
    <property type="entry name" value="Mur-like, catalytic domain"/>
    <property type="match status" value="1"/>
</dbReference>
<evidence type="ECO:0000313" key="15">
    <source>
        <dbReference type="EMBL" id="AEV28444.1"/>
    </source>
</evidence>
<dbReference type="EC" id="6.3.2.10" evidence="10 11"/>
<dbReference type="InterPro" id="IPR013221">
    <property type="entry name" value="Mur_ligase_cen"/>
</dbReference>
<evidence type="ECO:0000256" key="11">
    <source>
        <dbReference type="RuleBase" id="RU004136"/>
    </source>
</evidence>
<dbReference type="NCBIfam" id="TIGR01143">
    <property type="entry name" value="murF"/>
    <property type="match status" value="1"/>
</dbReference>
<comment type="catalytic activity">
    <reaction evidence="10 11">
        <text>D-alanyl-D-alanine + UDP-N-acetyl-alpha-D-muramoyl-L-alanyl-gamma-D-glutamyl-meso-2,6-diaminopimelate + ATP = UDP-N-acetyl-alpha-D-muramoyl-L-alanyl-gamma-D-glutamyl-meso-2,6-diaminopimeloyl-D-alanyl-D-alanine + ADP + phosphate + H(+)</text>
        <dbReference type="Rhea" id="RHEA:28374"/>
        <dbReference type="ChEBI" id="CHEBI:15378"/>
        <dbReference type="ChEBI" id="CHEBI:30616"/>
        <dbReference type="ChEBI" id="CHEBI:43474"/>
        <dbReference type="ChEBI" id="CHEBI:57822"/>
        <dbReference type="ChEBI" id="CHEBI:61386"/>
        <dbReference type="ChEBI" id="CHEBI:83905"/>
        <dbReference type="ChEBI" id="CHEBI:456216"/>
        <dbReference type="EC" id="6.3.2.10"/>
    </reaction>
</comment>
<dbReference type="Gene3D" id="3.40.1390.10">
    <property type="entry name" value="MurE/MurF, N-terminal domain"/>
    <property type="match status" value="1"/>
</dbReference>